<accession>A0ABD6AD07</accession>
<sequence>MTPRRTRPRDGDGGDLPTIRRLARRAPPYLAGVPRDRYRRALRFLSPTLAAETVGAALALAVLAGGPAAAGLGAHHLVPTALAAGFLGTVAGCRLPLRAARARRTAALGAAPDLVSRAVLRMRLTPTPETAAAFAARTGRGPLADSLHRHVERAVGTPASGLGAFGERWREAYPALRRAAHLVEAAGAAPAGERERTLDRAASAVLDGTRERMTEATANLSGPVSAIYAFGVFLPLALVAVLPAGRAAGVRVTLPLVVALYDALLPALLFAAAVAVLAHRPVTFPAPAVSRAHPDVPDRRRGAAVAFGAGIASGGAAGALAALALPRWTLPLAVAGIGVGAALLAWYRPVVAVRRRVRAVEDGLADALYLVGRRVEEGRSVERSVELAADEVTGEMGAVLEAAAARQRRLRVGVGDAFLGEHGALAAVPSPRVRSTADLLAIAAREGRPAGAAVVAMADHVEELRSVERRSRRDLKRVTATLSNTAAAFGPLVAGVTVALADALGGRSLAGAPVALPTGGLGLAVGAYVLLLAALLTALVAGLDRGFDRAVVGYRVGGALCSATTVYLVAFAGARLLT</sequence>
<keyword evidence="3" id="KW-1185">Reference proteome</keyword>
<evidence type="ECO:0000313" key="2">
    <source>
        <dbReference type="EMBL" id="MFC7317773.1"/>
    </source>
</evidence>
<feature type="transmembrane region" description="Helical" evidence="1">
    <location>
        <begin position="77"/>
        <end position="97"/>
    </location>
</feature>
<reference evidence="2 3" key="1">
    <citation type="journal article" date="2019" name="Int. J. Syst. Evol. Microbiol.">
        <title>The Global Catalogue of Microorganisms (GCM) 10K type strain sequencing project: providing services to taxonomists for standard genome sequencing and annotation.</title>
        <authorList>
            <consortium name="The Broad Institute Genomics Platform"/>
            <consortium name="The Broad Institute Genome Sequencing Center for Infectious Disease"/>
            <person name="Wu L."/>
            <person name="Ma J."/>
        </authorList>
    </citation>
    <scope>NUCLEOTIDE SEQUENCE [LARGE SCALE GENOMIC DNA]</scope>
    <source>
        <strain evidence="2 3">PSR21</strain>
    </source>
</reference>
<feature type="transmembrane region" description="Helical" evidence="1">
    <location>
        <begin position="263"/>
        <end position="282"/>
    </location>
</feature>
<name>A0ABD6AD07_9EURY</name>
<feature type="transmembrane region" description="Helical" evidence="1">
    <location>
        <begin position="44"/>
        <end position="65"/>
    </location>
</feature>
<dbReference type="GeneID" id="79315544"/>
<keyword evidence="1" id="KW-0812">Transmembrane</keyword>
<organism evidence="2 3">
    <name type="scientific">Halomarina halobia</name>
    <dbReference type="NCBI Taxonomy" id="3033386"/>
    <lineage>
        <taxon>Archaea</taxon>
        <taxon>Methanobacteriati</taxon>
        <taxon>Methanobacteriota</taxon>
        <taxon>Stenosarchaea group</taxon>
        <taxon>Halobacteria</taxon>
        <taxon>Halobacteriales</taxon>
        <taxon>Natronomonadaceae</taxon>
        <taxon>Halomarina</taxon>
    </lineage>
</organism>
<keyword evidence="1" id="KW-0472">Membrane</keyword>
<comment type="caution">
    <text evidence="2">The sequence shown here is derived from an EMBL/GenBank/DDBJ whole genome shotgun (WGS) entry which is preliminary data.</text>
</comment>
<feature type="transmembrane region" description="Helical" evidence="1">
    <location>
        <begin position="552"/>
        <end position="574"/>
    </location>
</feature>
<feature type="transmembrane region" description="Helical" evidence="1">
    <location>
        <begin position="521"/>
        <end position="540"/>
    </location>
</feature>
<dbReference type="RefSeq" id="WP_276302986.1">
    <property type="nucleotide sequence ID" value="NZ_CP119992.1"/>
</dbReference>
<gene>
    <name evidence="2" type="ORF">ACFQPE_13390</name>
</gene>
<feature type="transmembrane region" description="Helical" evidence="1">
    <location>
        <begin position="478"/>
        <end position="501"/>
    </location>
</feature>
<dbReference type="EMBL" id="JBHTBF010000002">
    <property type="protein sequence ID" value="MFC7317773.1"/>
    <property type="molecule type" value="Genomic_DNA"/>
</dbReference>
<feature type="transmembrane region" description="Helical" evidence="1">
    <location>
        <begin position="328"/>
        <end position="347"/>
    </location>
</feature>
<keyword evidence="1" id="KW-1133">Transmembrane helix</keyword>
<evidence type="ECO:0000313" key="3">
    <source>
        <dbReference type="Proteomes" id="UP001596547"/>
    </source>
</evidence>
<feature type="transmembrane region" description="Helical" evidence="1">
    <location>
        <begin position="303"/>
        <end position="322"/>
    </location>
</feature>
<feature type="transmembrane region" description="Helical" evidence="1">
    <location>
        <begin position="220"/>
        <end position="243"/>
    </location>
</feature>
<dbReference type="AlphaFoldDB" id="A0ABD6AD07"/>
<protein>
    <submittedName>
        <fullName evidence="2">Type II secretion system protein</fullName>
    </submittedName>
</protein>
<proteinExistence type="predicted"/>
<dbReference type="Proteomes" id="UP001596547">
    <property type="component" value="Unassembled WGS sequence"/>
</dbReference>
<evidence type="ECO:0000256" key="1">
    <source>
        <dbReference type="SAM" id="Phobius"/>
    </source>
</evidence>